<dbReference type="InterPro" id="IPR023187">
    <property type="entry name" value="Tscrpt_reg_MarR-type_CS"/>
</dbReference>
<dbReference type="GO" id="GO:0006950">
    <property type="term" value="P:response to stress"/>
    <property type="evidence" value="ECO:0007669"/>
    <property type="project" value="TreeGrafter"/>
</dbReference>
<name>A0A1E8QB07_9MYCO</name>
<dbReference type="InterPro" id="IPR039422">
    <property type="entry name" value="MarR/SlyA-like"/>
</dbReference>
<comment type="caution">
    <text evidence="5">The sequence shown here is derived from an EMBL/GenBank/DDBJ whole genome shotgun (WGS) entry which is preliminary data.</text>
</comment>
<keyword evidence="6" id="KW-1185">Reference proteome</keyword>
<dbReference type="Pfam" id="PF12802">
    <property type="entry name" value="MarR_2"/>
    <property type="match status" value="1"/>
</dbReference>
<evidence type="ECO:0000313" key="5">
    <source>
        <dbReference type="EMBL" id="OFJ55807.1"/>
    </source>
</evidence>
<dbReference type="GO" id="GO:0003677">
    <property type="term" value="F:DNA binding"/>
    <property type="evidence" value="ECO:0007669"/>
    <property type="project" value="UniProtKB-KW"/>
</dbReference>
<dbReference type="Proteomes" id="UP000178953">
    <property type="component" value="Unassembled WGS sequence"/>
</dbReference>
<dbReference type="PANTHER" id="PTHR33164">
    <property type="entry name" value="TRANSCRIPTIONAL REGULATOR, MARR FAMILY"/>
    <property type="match status" value="1"/>
</dbReference>
<dbReference type="SMART" id="SM00347">
    <property type="entry name" value="HTH_MARR"/>
    <property type="match status" value="1"/>
</dbReference>
<dbReference type="Gene3D" id="1.10.10.10">
    <property type="entry name" value="Winged helix-like DNA-binding domain superfamily/Winged helix DNA-binding domain"/>
    <property type="match status" value="1"/>
</dbReference>
<proteinExistence type="predicted"/>
<dbReference type="EMBL" id="MCHX01000001">
    <property type="protein sequence ID" value="OFJ55807.1"/>
    <property type="molecule type" value="Genomic_DNA"/>
</dbReference>
<dbReference type="InterPro" id="IPR000835">
    <property type="entry name" value="HTH_MarR-typ"/>
</dbReference>
<keyword evidence="3" id="KW-0804">Transcription</keyword>
<evidence type="ECO:0000256" key="1">
    <source>
        <dbReference type="ARBA" id="ARBA00023015"/>
    </source>
</evidence>
<accession>A0A1E8QB07</accession>
<evidence type="ECO:0000256" key="2">
    <source>
        <dbReference type="ARBA" id="ARBA00023125"/>
    </source>
</evidence>
<dbReference type="PANTHER" id="PTHR33164:SF106">
    <property type="entry name" value="TRANSCRIPTIONAL REGULATORY PROTEIN"/>
    <property type="match status" value="1"/>
</dbReference>
<gene>
    <name evidence="5" type="ORF">BEL07_00520</name>
</gene>
<keyword evidence="1" id="KW-0805">Transcription regulation</keyword>
<dbReference type="InterPro" id="IPR036388">
    <property type="entry name" value="WH-like_DNA-bd_sf"/>
</dbReference>
<dbReference type="PROSITE" id="PS50995">
    <property type="entry name" value="HTH_MARR_2"/>
    <property type="match status" value="1"/>
</dbReference>
<dbReference type="SUPFAM" id="SSF46785">
    <property type="entry name" value="Winged helix' DNA-binding domain"/>
    <property type="match status" value="1"/>
</dbReference>
<evidence type="ECO:0000256" key="3">
    <source>
        <dbReference type="ARBA" id="ARBA00023163"/>
    </source>
</evidence>
<reference evidence="5 6" key="1">
    <citation type="submission" date="2016-09" db="EMBL/GenBank/DDBJ databases">
        <title>genome sequence of Mycobacterium sp. 739 SCH.</title>
        <authorList>
            <person name="Greninger A.L."/>
            <person name="Qin X."/>
            <person name="Jerome K."/>
            <person name="Vora S."/>
            <person name="Quinn K."/>
        </authorList>
    </citation>
    <scope>NUCLEOTIDE SEQUENCE [LARGE SCALE GENOMIC DNA]</scope>
    <source>
        <strain evidence="5 6">SCH</strain>
    </source>
</reference>
<sequence>MPTDGRRGLIRDIAFTVRAMLSESDRLSQAFASAHGMSVSDFRALLHVVVAENEGTPLAASDLRRRLNVSAGAVTYIIDRLVRSGHVHREAHPADRRKVILRYSEQGFQLAQTYFAPIGEQYRDALSDLPDDDLNCAERVLGALLDAMRGPGTPAANSGPSDERAVQ</sequence>
<dbReference type="OrthoDB" id="162531at2"/>
<dbReference type="PRINTS" id="PR00598">
    <property type="entry name" value="HTHMARR"/>
</dbReference>
<dbReference type="GO" id="GO:0003700">
    <property type="term" value="F:DNA-binding transcription factor activity"/>
    <property type="evidence" value="ECO:0007669"/>
    <property type="project" value="InterPro"/>
</dbReference>
<evidence type="ECO:0000259" key="4">
    <source>
        <dbReference type="PROSITE" id="PS50995"/>
    </source>
</evidence>
<feature type="domain" description="HTH marR-type" evidence="4">
    <location>
        <begin position="6"/>
        <end position="146"/>
    </location>
</feature>
<dbReference type="InterPro" id="IPR036390">
    <property type="entry name" value="WH_DNA-bd_sf"/>
</dbReference>
<dbReference type="PROSITE" id="PS01117">
    <property type="entry name" value="HTH_MARR_1"/>
    <property type="match status" value="1"/>
</dbReference>
<organism evidence="5 6">
    <name type="scientific">Mycolicibacterium grossiae</name>
    <dbReference type="NCBI Taxonomy" id="1552759"/>
    <lineage>
        <taxon>Bacteria</taxon>
        <taxon>Bacillati</taxon>
        <taxon>Actinomycetota</taxon>
        <taxon>Actinomycetes</taxon>
        <taxon>Mycobacteriales</taxon>
        <taxon>Mycobacteriaceae</taxon>
        <taxon>Mycolicibacterium</taxon>
    </lineage>
</organism>
<evidence type="ECO:0000313" key="6">
    <source>
        <dbReference type="Proteomes" id="UP000178953"/>
    </source>
</evidence>
<dbReference type="AlphaFoldDB" id="A0A1E8QB07"/>
<keyword evidence="2" id="KW-0238">DNA-binding</keyword>
<protein>
    <recommendedName>
        <fullName evidence="4">HTH marR-type domain-containing protein</fullName>
    </recommendedName>
</protein>